<proteinExistence type="predicted"/>
<dbReference type="AlphaFoldDB" id="A0AA37T8M1"/>
<name>A0AA37T8M1_9HYPH</name>
<sequence>MSPLLKPKAATDADRTIGSLIASLRKAQGLSQSALGDAIGVSFQQVQKYEKGHNRIGAGRLQIIADLLNVPVETFFATQAGSESEKLGARTFFEDPQVMELVLAFTSISDETTRCSVLSIVKTAATLQNDHRTAQSLKG</sequence>
<dbReference type="Proteomes" id="UP001157440">
    <property type="component" value="Unassembled WGS sequence"/>
</dbReference>
<dbReference type="PANTHER" id="PTHR46558">
    <property type="entry name" value="TRACRIPTIONAL REGULATORY PROTEIN-RELATED-RELATED"/>
    <property type="match status" value="1"/>
</dbReference>
<dbReference type="SUPFAM" id="SSF47413">
    <property type="entry name" value="lambda repressor-like DNA-binding domains"/>
    <property type="match status" value="1"/>
</dbReference>
<evidence type="ECO:0000259" key="2">
    <source>
        <dbReference type="PROSITE" id="PS50943"/>
    </source>
</evidence>
<dbReference type="PROSITE" id="PS50943">
    <property type="entry name" value="HTH_CROC1"/>
    <property type="match status" value="1"/>
</dbReference>
<keyword evidence="1" id="KW-0238">DNA-binding</keyword>
<keyword evidence="4" id="KW-1185">Reference proteome</keyword>
<accession>A0AA37T8M1</accession>
<dbReference type="PANTHER" id="PTHR46558:SF11">
    <property type="entry name" value="HTH-TYPE TRANSCRIPTIONAL REGULATOR XRE"/>
    <property type="match status" value="1"/>
</dbReference>
<dbReference type="InterPro" id="IPR010982">
    <property type="entry name" value="Lambda_DNA-bd_dom_sf"/>
</dbReference>
<feature type="domain" description="HTH cro/C1-type" evidence="2">
    <location>
        <begin position="21"/>
        <end position="75"/>
    </location>
</feature>
<gene>
    <name evidence="3" type="ORF">GCM10007890_07260</name>
</gene>
<evidence type="ECO:0000313" key="4">
    <source>
        <dbReference type="Proteomes" id="UP001157440"/>
    </source>
</evidence>
<dbReference type="Gene3D" id="1.10.260.40">
    <property type="entry name" value="lambda repressor-like DNA-binding domains"/>
    <property type="match status" value="1"/>
</dbReference>
<organism evidence="3 4">
    <name type="scientific">Methylobacterium tardum</name>
    <dbReference type="NCBI Taxonomy" id="374432"/>
    <lineage>
        <taxon>Bacteria</taxon>
        <taxon>Pseudomonadati</taxon>
        <taxon>Pseudomonadota</taxon>
        <taxon>Alphaproteobacteria</taxon>
        <taxon>Hyphomicrobiales</taxon>
        <taxon>Methylobacteriaceae</taxon>
        <taxon>Methylobacterium</taxon>
    </lineage>
</organism>
<dbReference type="InterPro" id="IPR001387">
    <property type="entry name" value="Cro/C1-type_HTH"/>
</dbReference>
<reference evidence="4" key="1">
    <citation type="journal article" date="2019" name="Int. J. Syst. Evol. Microbiol.">
        <title>The Global Catalogue of Microorganisms (GCM) 10K type strain sequencing project: providing services to taxonomists for standard genome sequencing and annotation.</title>
        <authorList>
            <consortium name="The Broad Institute Genomics Platform"/>
            <consortium name="The Broad Institute Genome Sequencing Center for Infectious Disease"/>
            <person name="Wu L."/>
            <person name="Ma J."/>
        </authorList>
    </citation>
    <scope>NUCLEOTIDE SEQUENCE [LARGE SCALE GENOMIC DNA]</scope>
    <source>
        <strain evidence="4">NBRC 103632</strain>
    </source>
</reference>
<comment type="caution">
    <text evidence="3">The sequence shown here is derived from an EMBL/GenBank/DDBJ whole genome shotgun (WGS) entry which is preliminary data.</text>
</comment>
<dbReference type="RefSeq" id="WP_238199827.1">
    <property type="nucleotide sequence ID" value="NZ_BPQZ01000048.1"/>
</dbReference>
<protein>
    <submittedName>
        <fullName evidence="3">Transcriptional regulator</fullName>
    </submittedName>
</protein>
<dbReference type="GO" id="GO:0003677">
    <property type="term" value="F:DNA binding"/>
    <property type="evidence" value="ECO:0007669"/>
    <property type="project" value="UniProtKB-KW"/>
</dbReference>
<dbReference type="EMBL" id="BSPL01000007">
    <property type="protein sequence ID" value="GLS68714.1"/>
    <property type="molecule type" value="Genomic_DNA"/>
</dbReference>
<evidence type="ECO:0000313" key="3">
    <source>
        <dbReference type="EMBL" id="GLS68714.1"/>
    </source>
</evidence>
<dbReference type="Pfam" id="PF01381">
    <property type="entry name" value="HTH_3"/>
    <property type="match status" value="1"/>
</dbReference>
<dbReference type="SMART" id="SM00530">
    <property type="entry name" value="HTH_XRE"/>
    <property type="match status" value="1"/>
</dbReference>
<dbReference type="CDD" id="cd00093">
    <property type="entry name" value="HTH_XRE"/>
    <property type="match status" value="1"/>
</dbReference>
<evidence type="ECO:0000256" key="1">
    <source>
        <dbReference type="ARBA" id="ARBA00023125"/>
    </source>
</evidence>